<feature type="compositionally biased region" description="Low complexity" evidence="5">
    <location>
        <begin position="722"/>
        <end position="744"/>
    </location>
</feature>
<sequence>MYLDRPLVLRALLVLSLFGGIALSRGENIHRRQDGNVAATASNNKPSPSTDSEVPNQTSISRAATNTGSNAPSLTGNAQSSGSSSASGGRNADETIKSSPAPTMAESGDNLSSNSTANSADEIYRGGLPINPMVTPGIAVAGVLLLLAGVPYCLIGIKIKFLHIFLSTALLASLGVTVLVVYVMNPPVKFAIQGAYVTAATITGLLTGCLAVVFPEVTEALGCLLGGFCVSMWFLVLKPGGLVPSVYGKLILIAVFCFALFALAFHRLTRPYSLMFSLSFSGATAIVLGIDCFSRAGLKEFWLYIWALNDNIFPLETNNYPHTRGIRVEIAVIVLITGFGIMSQVKLWNILKERRDAKDAEKRRQDADIEAMDADAGLRVEGEHKLEREQWEATFGHKKADGVMSDERPATGRISRADSGLGDDVGYGKNSVDRTEEFVETKEMKREREEHIQMAQMGGSRSQSMDASGGGTMKSQGSPNQNQASEDVDKIEPVESLDAPKHEEVLTPGTVSRRQSSQSIAPSYSNQPTPQRLSSQSAVSQEAAVQRPDVPPPPVVIPLPVPIPVEAENDDDDEASSLATFSGSDRIISQEIDEDALRSVVKMADEEDKASSVAATLDDNEDEMVDPAENDFSQIKEASHEDTPPHTPPVEIEVEGMLDESRNGDLNSGLVEEETPAVAENKSVGAEAPESGGSDTPVEGAEKDPVTEDHSKGTDSPNMTALIAPTSISTSPSASPPLAVSTTPVDPAQIQRDLTPASTPKPKSSSPSPPGPETQLQAKCSKVVKNYRTNEWAKHLADAELPELDKLEEAPEVTDAPKETPAPVHIEELQETAAIKPPAPPRPVSKLSNRENPGPAPAPANRPSVQLGKSRTSVRMSSAPNPLPESVSPIERSISPSGRTTPMPFTQNTLIGKRESMVRSRQSFNALAEYGPKSSSPTPQSSPEPKHQQRTATPVPGAPFVPQRQSTGPFSQLPTSDHKSAYQYRLSMLDDDMPLADRRNELLQHVVPQAGGAPVSQQQQQRRSLPSQVDRREAMLKNWRETVKAELQTSSHTTHAIQERRGEMLNERMQSIQNERHKSLKENFRDEMFDERMRQKDMLDLHKEAMRRMQANANKHI</sequence>
<feature type="transmembrane region" description="Helical" evidence="6">
    <location>
        <begin position="190"/>
        <end position="214"/>
    </location>
</feature>
<protein>
    <recommendedName>
        <fullName evidence="8">TM7S3/TM198-like domain-containing protein</fullName>
    </recommendedName>
</protein>
<proteinExistence type="predicted"/>
<dbReference type="GO" id="GO:0016020">
    <property type="term" value="C:membrane"/>
    <property type="evidence" value="ECO:0007669"/>
    <property type="project" value="UniProtKB-SubCell"/>
</dbReference>
<feature type="compositionally biased region" description="Polar residues" evidence="5">
    <location>
        <begin position="39"/>
        <end position="57"/>
    </location>
</feature>
<feature type="domain" description="TM7S3/TM198-like" evidence="8">
    <location>
        <begin position="142"/>
        <end position="345"/>
    </location>
</feature>
<feature type="compositionally biased region" description="Low complexity" evidence="5">
    <location>
        <begin position="80"/>
        <end position="89"/>
    </location>
</feature>
<keyword evidence="7" id="KW-0732">Signal</keyword>
<evidence type="ECO:0000313" key="9">
    <source>
        <dbReference type="EMBL" id="CUS11397.1"/>
    </source>
</evidence>
<keyword evidence="10" id="KW-1185">Reference proteome</keyword>
<feature type="transmembrane region" description="Helical" evidence="6">
    <location>
        <begin position="133"/>
        <end position="154"/>
    </location>
</feature>
<feature type="signal peptide" evidence="7">
    <location>
        <begin position="1"/>
        <end position="26"/>
    </location>
</feature>
<feature type="chain" id="PRO_5013285151" description="TM7S3/TM198-like domain-containing protein" evidence="7">
    <location>
        <begin position="27"/>
        <end position="1117"/>
    </location>
</feature>
<feature type="region of interest" description="Disordered" evidence="5">
    <location>
        <begin position="1010"/>
        <end position="1030"/>
    </location>
</feature>
<feature type="compositionally biased region" description="Basic and acidic residues" evidence="5">
    <location>
        <begin position="431"/>
        <end position="452"/>
    </location>
</feature>
<organism evidence="9 10">
    <name type="scientific">Tuber aestivum</name>
    <name type="common">summer truffle</name>
    <dbReference type="NCBI Taxonomy" id="59557"/>
    <lineage>
        <taxon>Eukaryota</taxon>
        <taxon>Fungi</taxon>
        <taxon>Dikarya</taxon>
        <taxon>Ascomycota</taxon>
        <taxon>Pezizomycotina</taxon>
        <taxon>Pezizomycetes</taxon>
        <taxon>Pezizales</taxon>
        <taxon>Tuberaceae</taxon>
        <taxon>Tuber</taxon>
    </lineage>
</organism>
<evidence type="ECO:0000259" key="8">
    <source>
        <dbReference type="Pfam" id="PF13886"/>
    </source>
</evidence>
<gene>
    <name evidence="9" type="ORF">GSTUAT00004499001</name>
</gene>
<feature type="compositionally biased region" description="Polar residues" evidence="5">
    <location>
        <begin position="473"/>
        <end position="485"/>
    </location>
</feature>
<feature type="region of interest" description="Disordered" evidence="5">
    <location>
        <begin position="38"/>
        <end position="57"/>
    </location>
</feature>
<reference evidence="9" key="1">
    <citation type="submission" date="2015-10" db="EMBL/GenBank/DDBJ databases">
        <authorList>
            <person name="Regsiter A."/>
            <person name="william w."/>
        </authorList>
    </citation>
    <scope>NUCLEOTIDE SEQUENCE</scope>
    <source>
        <strain evidence="9">Montdore</strain>
    </source>
</reference>
<evidence type="ECO:0000256" key="2">
    <source>
        <dbReference type="ARBA" id="ARBA00022692"/>
    </source>
</evidence>
<feature type="compositionally biased region" description="Polar residues" evidence="5">
    <location>
        <begin position="509"/>
        <end position="533"/>
    </location>
</feature>
<keyword evidence="4 6" id="KW-0472">Membrane</keyword>
<feature type="compositionally biased region" description="Pro residues" evidence="5">
    <location>
        <begin position="549"/>
        <end position="563"/>
    </location>
</feature>
<feature type="compositionally biased region" description="Low complexity" evidence="5">
    <location>
        <begin position="534"/>
        <end position="548"/>
    </location>
</feature>
<evidence type="ECO:0000256" key="3">
    <source>
        <dbReference type="ARBA" id="ARBA00022989"/>
    </source>
</evidence>
<feature type="transmembrane region" description="Helical" evidence="6">
    <location>
        <begin position="246"/>
        <end position="265"/>
    </location>
</feature>
<dbReference type="InterPro" id="IPR025256">
    <property type="entry name" value="TM7S3/TM198-like_dom"/>
</dbReference>
<evidence type="ECO:0000256" key="7">
    <source>
        <dbReference type="SAM" id="SignalP"/>
    </source>
</evidence>
<evidence type="ECO:0000256" key="6">
    <source>
        <dbReference type="SAM" id="Phobius"/>
    </source>
</evidence>
<dbReference type="PANTHER" id="PTHR39469:SF1">
    <property type="entry name" value="DUF4203 DOMAIN-CONTAINING PROTEIN"/>
    <property type="match status" value="1"/>
</dbReference>
<feature type="compositionally biased region" description="Acidic residues" evidence="5">
    <location>
        <begin position="618"/>
        <end position="629"/>
    </location>
</feature>
<feature type="region of interest" description="Disordered" evidence="5">
    <location>
        <begin position="797"/>
        <end position="977"/>
    </location>
</feature>
<feature type="compositionally biased region" description="Polar residues" evidence="5">
    <location>
        <begin position="62"/>
        <end position="79"/>
    </location>
</feature>
<feature type="compositionally biased region" description="Polar residues" evidence="5">
    <location>
        <begin position="963"/>
        <end position="975"/>
    </location>
</feature>
<evidence type="ECO:0000256" key="5">
    <source>
        <dbReference type="SAM" id="MobiDB-lite"/>
    </source>
</evidence>
<feature type="region of interest" description="Disordered" evidence="5">
    <location>
        <begin position="62"/>
        <end position="116"/>
    </location>
</feature>
<feature type="transmembrane region" description="Helical" evidence="6">
    <location>
        <begin position="221"/>
        <end position="240"/>
    </location>
</feature>
<dbReference type="Proteomes" id="UP001412239">
    <property type="component" value="Unassembled WGS sequence"/>
</dbReference>
<evidence type="ECO:0000256" key="1">
    <source>
        <dbReference type="ARBA" id="ARBA00004141"/>
    </source>
</evidence>
<feature type="compositionally biased region" description="Low complexity" evidence="5">
    <location>
        <begin position="1010"/>
        <end position="1028"/>
    </location>
</feature>
<feature type="compositionally biased region" description="Polar residues" evidence="5">
    <location>
        <begin position="894"/>
        <end position="910"/>
    </location>
</feature>
<accession>A0A292PY96</accession>
<feature type="transmembrane region" description="Helical" evidence="6">
    <location>
        <begin position="272"/>
        <end position="290"/>
    </location>
</feature>
<feature type="compositionally biased region" description="Basic and acidic residues" evidence="5">
    <location>
        <begin position="487"/>
        <end position="505"/>
    </location>
</feature>
<feature type="region of interest" description="Disordered" evidence="5">
    <location>
        <begin position="402"/>
        <end position="582"/>
    </location>
</feature>
<dbReference type="EMBL" id="LN891022">
    <property type="protein sequence ID" value="CUS11397.1"/>
    <property type="molecule type" value="Genomic_DNA"/>
</dbReference>
<feature type="region of interest" description="Disordered" evidence="5">
    <location>
        <begin position="603"/>
        <end position="778"/>
    </location>
</feature>
<keyword evidence="2 6" id="KW-0812">Transmembrane</keyword>
<name>A0A292PY96_9PEZI</name>
<dbReference type="Pfam" id="PF13886">
    <property type="entry name" value="TM7S3_TM198"/>
    <property type="match status" value="1"/>
</dbReference>
<evidence type="ECO:0000313" key="10">
    <source>
        <dbReference type="Proteomes" id="UP001412239"/>
    </source>
</evidence>
<feature type="compositionally biased region" description="Basic and acidic residues" evidence="5">
    <location>
        <begin position="700"/>
        <end position="713"/>
    </location>
</feature>
<keyword evidence="3 6" id="KW-1133">Transmembrane helix</keyword>
<feature type="compositionally biased region" description="Low complexity" evidence="5">
    <location>
        <begin position="755"/>
        <end position="766"/>
    </location>
</feature>
<comment type="subcellular location">
    <subcellularLocation>
        <location evidence="1">Membrane</location>
        <topology evidence="1">Multi-pass membrane protein</topology>
    </subcellularLocation>
</comment>
<dbReference type="PANTHER" id="PTHR39469">
    <property type="entry name" value="CHROMOSOME 1, WHOLE GENOME SHOTGUN SEQUENCE"/>
    <property type="match status" value="1"/>
</dbReference>
<dbReference type="AlphaFoldDB" id="A0A292PY96"/>
<feature type="compositionally biased region" description="Basic and acidic residues" evidence="5">
    <location>
        <begin position="797"/>
        <end position="809"/>
    </location>
</feature>
<feature type="compositionally biased region" description="Low complexity" evidence="5">
    <location>
        <begin position="932"/>
        <end position="943"/>
    </location>
</feature>
<evidence type="ECO:0000256" key="4">
    <source>
        <dbReference type="ARBA" id="ARBA00023136"/>
    </source>
</evidence>
<feature type="compositionally biased region" description="Polar residues" evidence="5">
    <location>
        <begin position="867"/>
        <end position="880"/>
    </location>
</feature>
<feature type="transmembrane region" description="Helical" evidence="6">
    <location>
        <begin position="161"/>
        <end position="184"/>
    </location>
</feature>